<keyword evidence="12 17" id="KW-0862">Zinc</keyword>
<dbReference type="InterPro" id="IPR050071">
    <property type="entry name" value="Dehydroquinate_synthase"/>
</dbReference>
<comment type="caution">
    <text evidence="20">The sequence shown here is derived from an EMBL/GenBank/DDBJ whole genome shotgun (WGS) entry which is preliminary data.</text>
</comment>
<dbReference type="OrthoDB" id="9806583at2"/>
<dbReference type="GO" id="GO:0003856">
    <property type="term" value="F:3-dehydroquinate synthase activity"/>
    <property type="evidence" value="ECO:0007669"/>
    <property type="project" value="UniProtKB-UniRule"/>
</dbReference>
<feature type="binding site" evidence="17">
    <location>
        <position position="139"/>
    </location>
    <ligand>
        <name>NAD(+)</name>
        <dbReference type="ChEBI" id="CHEBI:57540"/>
    </ligand>
</feature>
<dbReference type="Pfam" id="PF01761">
    <property type="entry name" value="DHQ_synthase"/>
    <property type="match status" value="1"/>
</dbReference>
<evidence type="ECO:0000256" key="7">
    <source>
        <dbReference type="ARBA" id="ARBA00017684"/>
    </source>
</evidence>
<dbReference type="InterPro" id="IPR030963">
    <property type="entry name" value="DHQ_synth_fam"/>
</dbReference>
<sequence length="360" mass="40037">MEITVQTASKSYPIYIKPNALDELSKVIQKNNFTNLLIITDETVGRLHLDNLRSALPETVDHSVYTVPSGEKAKQMSVYESCQTFALKQGLDRRSCIIAFGGGAVGDLAGFVAATYMRGISFIQVPTTILAHDSAVGGKTAINHPLGKNMIGAFHQPEAVIYHTDFIKTLPDHEIRSGFAEAVKHALIADSDLLNMLMNEIKDLHEMNDEQLTHVLQRGMEIKANIVSIDEKENGLRAVLNLGHTLGHVIESSLGYGKTTHGEAVMIGIVFALHVSKEVLGLSFPIERFEEWVKGLGYKMEIPQDLSFEDAYTGMQRDKKTIAKRPRFVLLETIGEPVLKEVEENVLEQVFDMMNNYIKK</sequence>
<comment type="catalytic activity">
    <reaction evidence="1 17">
        <text>7-phospho-2-dehydro-3-deoxy-D-arabino-heptonate = 3-dehydroquinate + phosphate</text>
        <dbReference type="Rhea" id="RHEA:21968"/>
        <dbReference type="ChEBI" id="CHEBI:32364"/>
        <dbReference type="ChEBI" id="CHEBI:43474"/>
        <dbReference type="ChEBI" id="CHEBI:58394"/>
        <dbReference type="EC" id="4.2.3.4"/>
    </reaction>
</comment>
<feature type="binding site" evidence="17">
    <location>
        <begin position="166"/>
        <end position="169"/>
    </location>
    <ligand>
        <name>NAD(+)</name>
        <dbReference type="ChEBI" id="CHEBI:57540"/>
    </ligand>
</feature>
<dbReference type="Proteomes" id="UP000287296">
    <property type="component" value="Unassembled WGS sequence"/>
</dbReference>
<dbReference type="PIRSF" id="PIRSF001455">
    <property type="entry name" value="DHQ_synth"/>
    <property type="match status" value="1"/>
</dbReference>
<dbReference type="Gene3D" id="3.40.50.1970">
    <property type="match status" value="1"/>
</dbReference>
<dbReference type="Pfam" id="PF24621">
    <property type="entry name" value="DHQS_C"/>
    <property type="match status" value="1"/>
</dbReference>
<evidence type="ECO:0000256" key="12">
    <source>
        <dbReference type="ARBA" id="ARBA00022833"/>
    </source>
</evidence>
<evidence type="ECO:0000256" key="13">
    <source>
        <dbReference type="ARBA" id="ARBA00023027"/>
    </source>
</evidence>
<feature type="binding site" evidence="17">
    <location>
        <position position="148"/>
    </location>
    <ligand>
        <name>NAD(+)</name>
        <dbReference type="ChEBI" id="CHEBI:57540"/>
    </ligand>
</feature>
<dbReference type="GO" id="GO:0009073">
    <property type="term" value="P:aromatic amino acid family biosynthetic process"/>
    <property type="evidence" value="ECO:0007669"/>
    <property type="project" value="UniProtKB-KW"/>
</dbReference>
<dbReference type="NCBIfam" id="TIGR01357">
    <property type="entry name" value="aroB"/>
    <property type="match status" value="1"/>
</dbReference>
<comment type="cofactor">
    <cofactor evidence="2 17">
        <name>NAD(+)</name>
        <dbReference type="ChEBI" id="CHEBI:57540"/>
    </cofactor>
</comment>
<dbReference type="GO" id="GO:0008652">
    <property type="term" value="P:amino acid biosynthetic process"/>
    <property type="evidence" value="ECO:0007669"/>
    <property type="project" value="UniProtKB-KW"/>
</dbReference>
<evidence type="ECO:0000256" key="16">
    <source>
        <dbReference type="ARBA" id="ARBA00023285"/>
    </source>
</evidence>
<dbReference type="InterPro" id="IPR056179">
    <property type="entry name" value="DHQS_C"/>
</dbReference>
<reference evidence="20 21" key="1">
    <citation type="submission" date="2018-12" db="EMBL/GenBank/DDBJ databases">
        <authorList>
            <person name="Sun L."/>
            <person name="Chen Z."/>
        </authorList>
    </citation>
    <scope>NUCLEOTIDE SEQUENCE [LARGE SCALE GENOMIC DNA]</scope>
    <source>
        <strain evidence="20 21">LMG 29736</strain>
    </source>
</reference>
<evidence type="ECO:0000256" key="1">
    <source>
        <dbReference type="ARBA" id="ARBA00001393"/>
    </source>
</evidence>
<evidence type="ECO:0000256" key="5">
    <source>
        <dbReference type="ARBA" id="ARBA00005412"/>
    </source>
</evidence>
<dbReference type="FunFam" id="3.40.50.1970:FF:000001">
    <property type="entry name" value="3-dehydroquinate synthase"/>
    <property type="match status" value="1"/>
</dbReference>
<dbReference type="PANTHER" id="PTHR43622:SF7">
    <property type="entry name" value="3-DEHYDROQUINATE SYNTHASE, CHLOROPLASTIC"/>
    <property type="match status" value="1"/>
</dbReference>
<accession>A0A429X4E0</accession>
<keyword evidence="14 17" id="KW-0057">Aromatic amino acid biosynthesis</keyword>
<feature type="domain" description="3-dehydroquinate synthase C-terminal" evidence="19">
    <location>
        <begin position="178"/>
        <end position="321"/>
    </location>
</feature>
<evidence type="ECO:0000256" key="3">
    <source>
        <dbReference type="ARBA" id="ARBA00004496"/>
    </source>
</evidence>
<evidence type="ECO:0000259" key="19">
    <source>
        <dbReference type="Pfam" id="PF24621"/>
    </source>
</evidence>
<comment type="function">
    <text evidence="17">Catalyzes the conversion of 3-deoxy-D-arabino-heptulosonate 7-phosphate (DAHP) to dehydroquinate (DHQ).</text>
</comment>
<comment type="similarity">
    <text evidence="5 17">Belongs to the sugar phosphate cyclases superfamily. Dehydroquinate synthase family.</text>
</comment>
<dbReference type="Gene3D" id="1.20.1090.10">
    <property type="entry name" value="Dehydroquinate synthase-like - alpha domain"/>
    <property type="match status" value="1"/>
</dbReference>
<dbReference type="GO" id="GO:0046872">
    <property type="term" value="F:metal ion binding"/>
    <property type="evidence" value="ECO:0007669"/>
    <property type="project" value="UniProtKB-KW"/>
</dbReference>
<feature type="binding site" evidence="17">
    <location>
        <position position="261"/>
    </location>
    <ligand>
        <name>Zn(2+)</name>
        <dbReference type="ChEBI" id="CHEBI:29105"/>
    </ligand>
</feature>
<comment type="cofactor">
    <cofactor evidence="17">
        <name>Co(2+)</name>
        <dbReference type="ChEBI" id="CHEBI:48828"/>
    </cofactor>
    <cofactor evidence="17">
        <name>Zn(2+)</name>
        <dbReference type="ChEBI" id="CHEBI:29105"/>
    </cofactor>
    <text evidence="17">Binds 1 divalent metal cation per subunit. Can use either Co(2+) or Zn(2+).</text>
</comment>
<evidence type="ECO:0000313" key="21">
    <source>
        <dbReference type="Proteomes" id="UP000287296"/>
    </source>
</evidence>
<dbReference type="AlphaFoldDB" id="A0A429X4E0"/>
<feature type="binding site" evidence="17">
    <location>
        <begin position="103"/>
        <end position="107"/>
    </location>
    <ligand>
        <name>NAD(+)</name>
        <dbReference type="ChEBI" id="CHEBI:57540"/>
    </ligand>
</feature>
<evidence type="ECO:0000256" key="4">
    <source>
        <dbReference type="ARBA" id="ARBA00004661"/>
    </source>
</evidence>
<dbReference type="HAMAP" id="MF_00110">
    <property type="entry name" value="DHQ_synthase"/>
    <property type="match status" value="1"/>
</dbReference>
<protein>
    <recommendedName>
        <fullName evidence="7 17">3-dehydroquinate synthase</fullName>
        <shortName evidence="17">DHQS</shortName>
        <ecNumber evidence="6 17">4.2.3.4</ecNumber>
    </recommendedName>
</protein>
<evidence type="ECO:0000256" key="17">
    <source>
        <dbReference type="HAMAP-Rule" id="MF_00110"/>
    </source>
</evidence>
<evidence type="ECO:0000256" key="14">
    <source>
        <dbReference type="ARBA" id="ARBA00023141"/>
    </source>
</evidence>
<dbReference type="GO" id="GO:0005737">
    <property type="term" value="C:cytoplasm"/>
    <property type="evidence" value="ECO:0007669"/>
    <property type="project" value="UniProtKB-SubCell"/>
</dbReference>
<feature type="binding site" evidence="17">
    <location>
        <position position="181"/>
    </location>
    <ligand>
        <name>Zn(2+)</name>
        <dbReference type="ChEBI" id="CHEBI:29105"/>
    </ligand>
</feature>
<keyword evidence="11 17" id="KW-0547">Nucleotide-binding</keyword>
<keyword evidence="10 17" id="KW-0479">Metal-binding</keyword>
<gene>
    <name evidence="17" type="primary">aroB</name>
    <name evidence="20" type="ORF">D5F11_018325</name>
</gene>
<evidence type="ECO:0000259" key="18">
    <source>
        <dbReference type="Pfam" id="PF01761"/>
    </source>
</evidence>
<evidence type="ECO:0000256" key="6">
    <source>
        <dbReference type="ARBA" id="ARBA00013031"/>
    </source>
</evidence>
<keyword evidence="13 17" id="KW-0520">NAD</keyword>
<keyword evidence="16 17" id="KW-0170">Cobalt</keyword>
<dbReference type="UniPathway" id="UPA00053">
    <property type="reaction ID" value="UER00085"/>
</dbReference>
<evidence type="ECO:0000256" key="11">
    <source>
        <dbReference type="ARBA" id="ARBA00022741"/>
    </source>
</evidence>
<name>A0A429X4E0_SIMTE</name>
<dbReference type="EMBL" id="QYTW02000022">
    <property type="protein sequence ID" value="RST58230.1"/>
    <property type="molecule type" value="Genomic_DNA"/>
</dbReference>
<proteinExistence type="inferred from homology"/>
<evidence type="ECO:0000256" key="10">
    <source>
        <dbReference type="ARBA" id="ARBA00022723"/>
    </source>
</evidence>
<dbReference type="CDD" id="cd08195">
    <property type="entry name" value="DHQS"/>
    <property type="match status" value="1"/>
</dbReference>
<dbReference type="InterPro" id="IPR030960">
    <property type="entry name" value="DHQS/DOIS_N"/>
</dbReference>
<keyword evidence="15 17" id="KW-0456">Lyase</keyword>
<evidence type="ECO:0000313" key="20">
    <source>
        <dbReference type="EMBL" id="RST58230.1"/>
    </source>
</evidence>
<evidence type="ECO:0000256" key="9">
    <source>
        <dbReference type="ARBA" id="ARBA00022605"/>
    </source>
</evidence>
<organism evidence="20 21">
    <name type="scientific">Siminovitchia terrae</name>
    <name type="common">Bacillus terrae</name>
    <dbReference type="NCBI Taxonomy" id="1914933"/>
    <lineage>
        <taxon>Bacteria</taxon>
        <taxon>Bacillati</taxon>
        <taxon>Bacillota</taxon>
        <taxon>Bacilli</taxon>
        <taxon>Bacillales</taxon>
        <taxon>Bacillaceae</taxon>
        <taxon>Siminovitchia</taxon>
    </lineage>
</organism>
<evidence type="ECO:0000256" key="15">
    <source>
        <dbReference type="ARBA" id="ARBA00023239"/>
    </source>
</evidence>
<feature type="binding site" evidence="17">
    <location>
        <begin position="69"/>
        <end position="74"/>
    </location>
    <ligand>
        <name>NAD(+)</name>
        <dbReference type="ChEBI" id="CHEBI:57540"/>
    </ligand>
</feature>
<keyword evidence="8 17" id="KW-0963">Cytoplasm</keyword>
<comment type="subcellular location">
    <subcellularLocation>
        <location evidence="3 17">Cytoplasm</location>
    </subcellularLocation>
</comment>
<feature type="binding site" evidence="17">
    <location>
        <begin position="127"/>
        <end position="128"/>
    </location>
    <ligand>
        <name>NAD(+)</name>
        <dbReference type="ChEBI" id="CHEBI:57540"/>
    </ligand>
</feature>
<evidence type="ECO:0000256" key="2">
    <source>
        <dbReference type="ARBA" id="ARBA00001911"/>
    </source>
</evidence>
<dbReference type="GO" id="GO:0009423">
    <property type="term" value="P:chorismate biosynthetic process"/>
    <property type="evidence" value="ECO:0007669"/>
    <property type="project" value="UniProtKB-UniRule"/>
</dbReference>
<evidence type="ECO:0000256" key="8">
    <source>
        <dbReference type="ARBA" id="ARBA00022490"/>
    </source>
</evidence>
<dbReference type="InterPro" id="IPR016037">
    <property type="entry name" value="DHQ_synth_AroB"/>
</dbReference>
<dbReference type="PANTHER" id="PTHR43622">
    <property type="entry name" value="3-DEHYDROQUINATE SYNTHASE"/>
    <property type="match status" value="1"/>
</dbReference>
<feature type="binding site" evidence="17">
    <location>
        <position position="244"/>
    </location>
    <ligand>
        <name>Zn(2+)</name>
        <dbReference type="ChEBI" id="CHEBI:29105"/>
    </ligand>
</feature>
<comment type="pathway">
    <text evidence="4 17">Metabolic intermediate biosynthesis; chorismate biosynthesis; chorismate from D-erythrose 4-phosphate and phosphoenolpyruvate: step 2/7.</text>
</comment>
<keyword evidence="9 17" id="KW-0028">Amino-acid biosynthesis</keyword>
<feature type="domain" description="3-dehydroquinate synthase N-terminal" evidence="18">
    <location>
        <begin position="65"/>
        <end position="176"/>
    </location>
</feature>
<dbReference type="RefSeq" id="WP_120117394.1">
    <property type="nucleotide sequence ID" value="NZ_QYTW02000022.1"/>
</dbReference>
<dbReference type="EC" id="4.2.3.4" evidence="6 17"/>
<dbReference type="SUPFAM" id="SSF56796">
    <property type="entry name" value="Dehydroquinate synthase-like"/>
    <property type="match status" value="1"/>
</dbReference>
<dbReference type="GO" id="GO:0000166">
    <property type="term" value="F:nucleotide binding"/>
    <property type="evidence" value="ECO:0007669"/>
    <property type="project" value="UniProtKB-KW"/>
</dbReference>